<gene>
    <name evidence="3" type="ORF">F8M41_010947</name>
</gene>
<dbReference type="AlphaFoldDB" id="A0A8H4A2V2"/>
<accession>A0A8H4A2V2</accession>
<dbReference type="PANTHER" id="PTHR39219">
    <property type="entry name" value="ER MEMBRANE PROTEIN COMPLEX SUBUNIT 10"/>
    <property type="match status" value="1"/>
</dbReference>
<proteinExistence type="predicted"/>
<evidence type="ECO:0008006" key="5">
    <source>
        <dbReference type="Google" id="ProtNLM"/>
    </source>
</evidence>
<dbReference type="CDD" id="cd22209">
    <property type="entry name" value="EMC10"/>
    <property type="match status" value="1"/>
</dbReference>
<protein>
    <recommendedName>
        <fullName evidence="5">ER membrane protein complex subunit 10</fullName>
    </recommendedName>
</protein>
<evidence type="ECO:0000313" key="3">
    <source>
        <dbReference type="EMBL" id="KAF0389239.1"/>
    </source>
</evidence>
<organism evidence="3 4">
    <name type="scientific">Gigaspora margarita</name>
    <dbReference type="NCBI Taxonomy" id="4874"/>
    <lineage>
        <taxon>Eukaryota</taxon>
        <taxon>Fungi</taxon>
        <taxon>Fungi incertae sedis</taxon>
        <taxon>Mucoromycota</taxon>
        <taxon>Glomeromycotina</taxon>
        <taxon>Glomeromycetes</taxon>
        <taxon>Diversisporales</taxon>
        <taxon>Gigasporaceae</taxon>
        <taxon>Gigaspora</taxon>
    </lineage>
</organism>
<reference evidence="3 4" key="1">
    <citation type="journal article" date="2019" name="Environ. Microbiol.">
        <title>At the nexus of three kingdoms: the genome of the mycorrhizal fungus Gigaspora margarita provides insights into plant, endobacterial and fungal interactions.</title>
        <authorList>
            <person name="Venice F."/>
            <person name="Ghignone S."/>
            <person name="Salvioli di Fossalunga A."/>
            <person name="Amselem J."/>
            <person name="Novero M."/>
            <person name="Xianan X."/>
            <person name="Sedzielewska Toro K."/>
            <person name="Morin E."/>
            <person name="Lipzen A."/>
            <person name="Grigoriev I.V."/>
            <person name="Henrissat B."/>
            <person name="Martin F.M."/>
            <person name="Bonfante P."/>
        </authorList>
    </citation>
    <scope>NUCLEOTIDE SEQUENCE [LARGE SCALE GENOMIC DNA]</scope>
    <source>
        <strain evidence="3 4">BEG34</strain>
    </source>
</reference>
<dbReference type="PANTHER" id="PTHR39219:SF1">
    <property type="entry name" value="ER MEMBRANE PROTEIN COMPLEX SUBUNIT 10"/>
    <property type="match status" value="1"/>
</dbReference>
<keyword evidence="4" id="KW-1185">Reference proteome</keyword>
<dbReference type="OrthoDB" id="1894652at2759"/>
<feature type="region of interest" description="Disordered" evidence="1">
    <location>
        <begin position="215"/>
        <end position="237"/>
    </location>
</feature>
<feature type="signal peptide" evidence="2">
    <location>
        <begin position="1"/>
        <end position="25"/>
    </location>
</feature>
<feature type="chain" id="PRO_5034046639" description="ER membrane protein complex subunit 10" evidence="2">
    <location>
        <begin position="26"/>
        <end position="237"/>
    </location>
</feature>
<sequence>MMVFTIRFAIAIVILICLQTCVLWGQEHGESNELRYGVYHKLPHHSKYSKRGEIVVTLSRAVAEYSNSGDVLSINDFENADKANNDPYYLIKLVDEKNPENVMESFTKMCLLKASKFEDEIIIHLNRNKVFHFDYYTSADQCNSTFISTSQTADFKTIVQIIKAGSGTRPKLNRALPINPDGTVEKPPEEKSFLQKYWWYLLPIVILLLTGGPAEEPQQQQQQQHRGGGQAARPARQ</sequence>
<evidence type="ECO:0000313" key="4">
    <source>
        <dbReference type="Proteomes" id="UP000439903"/>
    </source>
</evidence>
<name>A0A8H4A2V2_GIGMA</name>
<dbReference type="Proteomes" id="UP000439903">
    <property type="component" value="Unassembled WGS sequence"/>
</dbReference>
<dbReference type="EMBL" id="WTPW01002257">
    <property type="protein sequence ID" value="KAF0389239.1"/>
    <property type="molecule type" value="Genomic_DNA"/>
</dbReference>
<evidence type="ECO:0000256" key="2">
    <source>
        <dbReference type="SAM" id="SignalP"/>
    </source>
</evidence>
<evidence type="ECO:0000256" key="1">
    <source>
        <dbReference type="SAM" id="MobiDB-lite"/>
    </source>
</evidence>
<keyword evidence="2" id="KW-0732">Signal</keyword>
<comment type="caution">
    <text evidence="3">The sequence shown here is derived from an EMBL/GenBank/DDBJ whole genome shotgun (WGS) entry which is preliminary data.</text>
</comment>
<dbReference type="Pfam" id="PF21203">
    <property type="entry name" value="ECM10"/>
    <property type="match status" value="1"/>
</dbReference>